<dbReference type="SUPFAM" id="SSF56112">
    <property type="entry name" value="Protein kinase-like (PK-like)"/>
    <property type="match status" value="1"/>
</dbReference>
<evidence type="ECO:0000313" key="12">
    <source>
        <dbReference type="Proteomes" id="UP000784294"/>
    </source>
</evidence>
<evidence type="ECO:0000256" key="6">
    <source>
        <dbReference type="ARBA" id="ARBA00022840"/>
    </source>
</evidence>
<keyword evidence="6" id="KW-0067">ATP-binding</keyword>
<dbReference type="InterPro" id="IPR052468">
    <property type="entry name" value="Dual_spec_MAPK_kinase"/>
</dbReference>
<dbReference type="GO" id="GO:0004708">
    <property type="term" value="F:MAP kinase kinase activity"/>
    <property type="evidence" value="ECO:0007669"/>
    <property type="project" value="UniProtKB-EC"/>
</dbReference>
<evidence type="ECO:0000256" key="9">
    <source>
        <dbReference type="ARBA" id="ARBA00049299"/>
    </source>
</evidence>
<evidence type="ECO:0000256" key="4">
    <source>
        <dbReference type="ARBA" id="ARBA00022741"/>
    </source>
</evidence>
<organism evidence="11 12">
    <name type="scientific">Protopolystoma xenopodis</name>
    <dbReference type="NCBI Taxonomy" id="117903"/>
    <lineage>
        <taxon>Eukaryota</taxon>
        <taxon>Metazoa</taxon>
        <taxon>Spiralia</taxon>
        <taxon>Lophotrochozoa</taxon>
        <taxon>Platyhelminthes</taxon>
        <taxon>Monogenea</taxon>
        <taxon>Polyopisthocotylea</taxon>
        <taxon>Polystomatidea</taxon>
        <taxon>Polystomatidae</taxon>
        <taxon>Protopolystoma</taxon>
    </lineage>
</organism>
<evidence type="ECO:0000256" key="5">
    <source>
        <dbReference type="ARBA" id="ARBA00022777"/>
    </source>
</evidence>
<evidence type="ECO:0008006" key="13">
    <source>
        <dbReference type="Google" id="ProtNLM"/>
    </source>
</evidence>
<proteinExistence type="predicted"/>
<keyword evidence="1" id="KW-0723">Serine/threonine-protein kinase</keyword>
<dbReference type="GO" id="GO:0004713">
    <property type="term" value="F:protein tyrosine kinase activity"/>
    <property type="evidence" value="ECO:0007669"/>
    <property type="project" value="UniProtKB-KW"/>
</dbReference>
<comment type="catalytic activity">
    <reaction evidence="9">
        <text>L-threonyl-[protein] + ATP = O-phospho-L-threonyl-[protein] + ADP + H(+)</text>
        <dbReference type="Rhea" id="RHEA:46608"/>
        <dbReference type="Rhea" id="RHEA-COMP:11060"/>
        <dbReference type="Rhea" id="RHEA-COMP:11605"/>
        <dbReference type="ChEBI" id="CHEBI:15378"/>
        <dbReference type="ChEBI" id="CHEBI:30013"/>
        <dbReference type="ChEBI" id="CHEBI:30616"/>
        <dbReference type="ChEBI" id="CHEBI:61977"/>
        <dbReference type="ChEBI" id="CHEBI:456216"/>
        <dbReference type="EC" id="2.7.12.2"/>
    </reaction>
</comment>
<evidence type="ECO:0000256" key="3">
    <source>
        <dbReference type="ARBA" id="ARBA00022679"/>
    </source>
</evidence>
<dbReference type="GO" id="GO:0004674">
    <property type="term" value="F:protein serine/threonine kinase activity"/>
    <property type="evidence" value="ECO:0007669"/>
    <property type="project" value="UniProtKB-KW"/>
</dbReference>
<keyword evidence="2" id="KW-0597">Phosphoprotein</keyword>
<evidence type="ECO:0000256" key="2">
    <source>
        <dbReference type="ARBA" id="ARBA00022553"/>
    </source>
</evidence>
<keyword evidence="5" id="KW-0418">Kinase</keyword>
<comment type="caution">
    <text evidence="11">The sequence shown here is derived from an EMBL/GenBank/DDBJ whole genome shotgun (WGS) entry which is preliminary data.</text>
</comment>
<dbReference type="InterPro" id="IPR011009">
    <property type="entry name" value="Kinase-like_dom_sf"/>
</dbReference>
<dbReference type="Proteomes" id="UP000784294">
    <property type="component" value="Unassembled WGS sequence"/>
</dbReference>
<reference evidence="11" key="1">
    <citation type="submission" date="2018-11" db="EMBL/GenBank/DDBJ databases">
        <authorList>
            <consortium name="Pathogen Informatics"/>
        </authorList>
    </citation>
    <scope>NUCLEOTIDE SEQUENCE</scope>
</reference>
<accession>A0A448WB75</accession>
<keyword evidence="4" id="KW-0547">Nucleotide-binding</keyword>
<dbReference type="EMBL" id="CAAALY010001873">
    <property type="protein sequence ID" value="VEL07496.1"/>
    <property type="molecule type" value="Genomic_DNA"/>
</dbReference>
<protein>
    <recommendedName>
        <fullName evidence="13">Protein kinase domain-containing protein</fullName>
    </recommendedName>
</protein>
<evidence type="ECO:0000256" key="1">
    <source>
        <dbReference type="ARBA" id="ARBA00022527"/>
    </source>
</evidence>
<dbReference type="GO" id="GO:0005524">
    <property type="term" value="F:ATP binding"/>
    <property type="evidence" value="ECO:0007669"/>
    <property type="project" value="UniProtKB-KW"/>
</dbReference>
<evidence type="ECO:0000256" key="8">
    <source>
        <dbReference type="ARBA" id="ARBA00049014"/>
    </source>
</evidence>
<gene>
    <name evidence="11" type="ORF">PXEA_LOCUS936</name>
</gene>
<name>A0A448WB75_9PLAT</name>
<dbReference type="AlphaFoldDB" id="A0A448WB75"/>
<evidence type="ECO:0000313" key="11">
    <source>
        <dbReference type="EMBL" id="VEL07496.1"/>
    </source>
</evidence>
<keyword evidence="7" id="KW-0829">Tyrosine-protein kinase</keyword>
<keyword evidence="12" id="KW-1185">Reference proteome</keyword>
<dbReference type="OrthoDB" id="10252354at2759"/>
<dbReference type="Gene3D" id="1.10.510.10">
    <property type="entry name" value="Transferase(Phosphotransferase) domain 1"/>
    <property type="match status" value="1"/>
</dbReference>
<dbReference type="PANTHER" id="PTHR47238">
    <property type="entry name" value="MITOGEN-ACTIVATED PROTEIN KINASE KINASE 5"/>
    <property type="match status" value="1"/>
</dbReference>
<evidence type="ECO:0000256" key="10">
    <source>
        <dbReference type="ARBA" id="ARBA00051693"/>
    </source>
</evidence>
<comment type="catalytic activity">
    <reaction evidence="8">
        <text>L-seryl-[protein] + ATP = O-phospho-L-seryl-[protein] + ADP + H(+)</text>
        <dbReference type="Rhea" id="RHEA:17989"/>
        <dbReference type="Rhea" id="RHEA-COMP:9863"/>
        <dbReference type="Rhea" id="RHEA-COMP:11604"/>
        <dbReference type="ChEBI" id="CHEBI:15378"/>
        <dbReference type="ChEBI" id="CHEBI:29999"/>
        <dbReference type="ChEBI" id="CHEBI:30616"/>
        <dbReference type="ChEBI" id="CHEBI:83421"/>
        <dbReference type="ChEBI" id="CHEBI:456216"/>
        <dbReference type="EC" id="2.7.12.2"/>
    </reaction>
</comment>
<evidence type="ECO:0000256" key="7">
    <source>
        <dbReference type="ARBA" id="ARBA00023137"/>
    </source>
</evidence>
<keyword evidence="3" id="KW-0808">Transferase</keyword>
<sequence length="100" mass="11153">MFVTGRTKAQRGIIGVVVNGDPPRLPDGSIYSDDLRQFIARCLIKDDTRRDNYVNLLASPFLRSVDHEMGREVMREFVCKILGPPPKSASLETATPKPPL</sequence>
<dbReference type="PANTHER" id="PTHR47238:SF4">
    <property type="entry name" value="MITOGEN-ACTIVATED PROTEIN KINASE KINASE 5"/>
    <property type="match status" value="1"/>
</dbReference>
<comment type="catalytic activity">
    <reaction evidence="10">
        <text>L-tyrosyl-[protein] + ATP = O-phospho-L-tyrosyl-[protein] + ADP + H(+)</text>
        <dbReference type="Rhea" id="RHEA:10596"/>
        <dbReference type="Rhea" id="RHEA-COMP:10136"/>
        <dbReference type="Rhea" id="RHEA-COMP:20101"/>
        <dbReference type="ChEBI" id="CHEBI:15378"/>
        <dbReference type="ChEBI" id="CHEBI:30616"/>
        <dbReference type="ChEBI" id="CHEBI:46858"/>
        <dbReference type="ChEBI" id="CHEBI:61978"/>
        <dbReference type="ChEBI" id="CHEBI:456216"/>
        <dbReference type="EC" id="2.7.12.2"/>
    </reaction>
</comment>